<accession>A0AAE0D664</accession>
<name>A0AAE0D664_COLKA</name>
<evidence type="ECO:0000313" key="2">
    <source>
        <dbReference type="Proteomes" id="UP001281614"/>
    </source>
</evidence>
<comment type="caution">
    <text evidence="1">The sequence shown here is derived from an EMBL/GenBank/DDBJ whole genome shotgun (WGS) entry which is preliminary data.</text>
</comment>
<evidence type="ECO:0000313" key="1">
    <source>
        <dbReference type="EMBL" id="KAK2758483.1"/>
    </source>
</evidence>
<sequence length="607" mass="69341">MCIFLSRHFSCQVNGAPDTHTHQYLVRCANPLYELCIIPDVLPTCDETYSFPCHGCTGKFIEPVTKPLIRRWNLEIPQSPIPEAPPAIEPRNAQEEEAIISYTHALCDIMIASTVPRWPSIPAGEDHLQLYRTSKMEMACRFSKDHFDKGGLCDCNETNKEPELHNIAVAMRQTVARTYLYPRENTGPTKLLDARGKVVKAIDESRREYAWNDPMNTGHTFRGRAEAKMADQPDLSQLNHLKKPTSVGDIQVIPFFMDIWDNDKAHLFINQYMQHDWNSKGGGVDGWYKAYRSFSKEKGDFFTDVDLDLCMRLINTAKNLVINDSGLTFRRMFQVMRIFENLLFLAPVGRDGVSQPALACLNKLLDLVRRGRGVLRRRHLPDLSEPLGFGGDAWYDQLRMMGMHHHFHRSRLIRKNDEFACATAVQNTVIPLSEEEIAALPEDKRDCAACGEEMGWPLEGHAAMRIKCPSRHLVGMNCWMKACRGKRLLQMGTNDIKCHSCGDFTVGEWEAAKPRSRMYCKEVSNGEYDTLARLESALYYAVYPGRDREPQHVTFGSYMPGWVGYTPSQDHRQMHDEWYTFAGLTADAFGAVWRQETRPWAPRSAGY</sequence>
<dbReference type="EMBL" id="VYYT01000189">
    <property type="protein sequence ID" value="KAK2758483.1"/>
    <property type="molecule type" value="Genomic_DNA"/>
</dbReference>
<keyword evidence="2" id="KW-1185">Reference proteome</keyword>
<gene>
    <name evidence="1" type="ORF">CKAH01_05531</name>
</gene>
<protein>
    <submittedName>
        <fullName evidence="1">Uncharacterized protein</fullName>
    </submittedName>
</protein>
<dbReference type="Proteomes" id="UP001281614">
    <property type="component" value="Unassembled WGS sequence"/>
</dbReference>
<proteinExistence type="predicted"/>
<reference evidence="1" key="1">
    <citation type="submission" date="2023-02" db="EMBL/GenBank/DDBJ databases">
        <title>Colletotrichum kahawae CIFC_Que2 genome sequencing and assembly.</title>
        <authorList>
            <person name="Baroncelli R."/>
        </authorList>
    </citation>
    <scope>NUCLEOTIDE SEQUENCE</scope>
    <source>
        <strain evidence="1">CIFC_Que2</strain>
    </source>
</reference>
<organism evidence="1 2">
    <name type="scientific">Colletotrichum kahawae</name>
    <name type="common">Coffee berry disease fungus</name>
    <dbReference type="NCBI Taxonomy" id="34407"/>
    <lineage>
        <taxon>Eukaryota</taxon>
        <taxon>Fungi</taxon>
        <taxon>Dikarya</taxon>
        <taxon>Ascomycota</taxon>
        <taxon>Pezizomycotina</taxon>
        <taxon>Sordariomycetes</taxon>
        <taxon>Hypocreomycetidae</taxon>
        <taxon>Glomerellales</taxon>
        <taxon>Glomerellaceae</taxon>
        <taxon>Colletotrichum</taxon>
        <taxon>Colletotrichum gloeosporioides species complex</taxon>
    </lineage>
</organism>
<dbReference type="AlphaFoldDB" id="A0AAE0D664"/>